<dbReference type="Pfam" id="PF02371">
    <property type="entry name" value="Transposase_20"/>
    <property type="match status" value="1"/>
</dbReference>
<evidence type="ECO:0000259" key="2">
    <source>
        <dbReference type="Pfam" id="PF01548"/>
    </source>
</evidence>
<dbReference type="AlphaFoldDB" id="A0A523Y1Q0"/>
<protein>
    <submittedName>
        <fullName evidence="4">IS110 family transposase</fullName>
    </submittedName>
</protein>
<evidence type="ECO:0000259" key="3">
    <source>
        <dbReference type="Pfam" id="PF02371"/>
    </source>
</evidence>
<dbReference type="GO" id="GO:0004803">
    <property type="term" value="F:transposase activity"/>
    <property type="evidence" value="ECO:0007669"/>
    <property type="project" value="InterPro"/>
</dbReference>
<evidence type="ECO:0000256" key="1">
    <source>
        <dbReference type="SAM" id="MobiDB-lite"/>
    </source>
</evidence>
<evidence type="ECO:0000313" key="5">
    <source>
        <dbReference type="Proteomes" id="UP000315669"/>
    </source>
</evidence>
<feature type="domain" description="Transposase IS116/IS110/IS902 C-terminal" evidence="3">
    <location>
        <begin position="304"/>
        <end position="387"/>
    </location>
</feature>
<dbReference type="GO" id="GO:0003677">
    <property type="term" value="F:DNA binding"/>
    <property type="evidence" value="ECO:0007669"/>
    <property type="project" value="InterPro"/>
</dbReference>
<dbReference type="InterPro" id="IPR002525">
    <property type="entry name" value="Transp_IS110-like_N"/>
</dbReference>
<feature type="domain" description="Transposase IS110-like N-terminal" evidence="2">
    <location>
        <begin position="26"/>
        <end position="186"/>
    </location>
</feature>
<dbReference type="PANTHER" id="PTHR33055">
    <property type="entry name" value="TRANSPOSASE FOR INSERTION SEQUENCE ELEMENT IS1111A"/>
    <property type="match status" value="1"/>
</dbReference>
<name>A0A523Y1Q0_UNCAE</name>
<dbReference type="Pfam" id="PF01548">
    <property type="entry name" value="DEDD_Tnp_IS110"/>
    <property type="match status" value="1"/>
</dbReference>
<sequence length="476" mass="55130">YIRGEKEERFKRKIKGIEKKKILGISIDVSKDYHKALIFDFEGRVVDGPFEFDVFKDGYENFKQRVGEAIEKKGAKKIFFGLEPTGPYHENLARYLKENFKEVEFINPSATYANRAQDMLVGLKTDDIDLGAIGDLLMRGKGYEYNLGEAGVYLSLKEETFWREKKLKMQTRLKNQIKARLNKIYPGLMSKYKANEPLFSDLWRSRVARGLIRSRLTPAQIQSMKAEELIGEFERIGYALTRKWAEKIAHYTKRILAPHDKIVEIDLDLVNRDLNLLEALETEMSIVEKRMIEEVKETDSSFLLGKIKGLSDVMIASFVGAAGRIENYKLGKQIFSKSGLSSKVNQSGRRNIKGLGIRRVGSKILRSILFKMADSVKKHNPYFALYYSYLTEEKGKFWKKAHIAVSNKMVRVMFAMLRDRADFNPPTAKIDYLEMLFSQRRNRRRQERKKEKENSPSPFFSPKGIRASERIPSPVR</sequence>
<dbReference type="EMBL" id="SOII01000125">
    <property type="protein sequence ID" value="TET85470.1"/>
    <property type="molecule type" value="Genomic_DNA"/>
</dbReference>
<dbReference type="InterPro" id="IPR003346">
    <property type="entry name" value="Transposase_20"/>
</dbReference>
<comment type="caution">
    <text evidence="4">The sequence shown here is derived from an EMBL/GenBank/DDBJ whole genome shotgun (WGS) entry which is preliminary data.</text>
</comment>
<feature type="non-terminal residue" evidence="4">
    <location>
        <position position="1"/>
    </location>
</feature>
<dbReference type="GO" id="GO:0006313">
    <property type="term" value="P:DNA transposition"/>
    <property type="evidence" value="ECO:0007669"/>
    <property type="project" value="InterPro"/>
</dbReference>
<accession>A0A523Y1Q0</accession>
<gene>
    <name evidence="4" type="ORF">E3J32_01695</name>
</gene>
<evidence type="ECO:0000313" key="4">
    <source>
        <dbReference type="EMBL" id="TET85470.1"/>
    </source>
</evidence>
<dbReference type="Proteomes" id="UP000315669">
    <property type="component" value="Unassembled WGS sequence"/>
</dbReference>
<reference evidence="4 5" key="1">
    <citation type="submission" date="2019-03" db="EMBL/GenBank/DDBJ databases">
        <title>Metabolic potential of uncultured bacteria and archaea associated with petroleum seepage in deep-sea sediments.</title>
        <authorList>
            <person name="Dong X."/>
            <person name="Hubert C."/>
        </authorList>
    </citation>
    <scope>NUCLEOTIDE SEQUENCE [LARGE SCALE GENOMIC DNA]</scope>
    <source>
        <strain evidence="4">E29_bin25</strain>
    </source>
</reference>
<organism evidence="4 5">
    <name type="scientific">Aerophobetes bacterium</name>
    <dbReference type="NCBI Taxonomy" id="2030807"/>
    <lineage>
        <taxon>Bacteria</taxon>
        <taxon>Candidatus Aerophobota</taxon>
    </lineage>
</organism>
<dbReference type="PANTHER" id="PTHR33055:SF17">
    <property type="entry name" value="THIRD ORF IN TRANSPOSON ISC1491"/>
    <property type="match status" value="1"/>
</dbReference>
<dbReference type="InterPro" id="IPR047650">
    <property type="entry name" value="Transpos_IS110"/>
</dbReference>
<feature type="region of interest" description="Disordered" evidence="1">
    <location>
        <begin position="441"/>
        <end position="476"/>
    </location>
</feature>
<proteinExistence type="predicted"/>